<reference evidence="1" key="1">
    <citation type="submission" date="2019-07" db="EMBL/GenBank/DDBJ databases">
        <title>'The study of SOS bacterial stress response with reference to Horizontal gene transfer in Vibrio cholerae.'.</title>
        <authorList>
            <person name="Mohanraj R.S."/>
            <person name="Mandal J."/>
            <person name="Mukhopadhyay A.K."/>
        </authorList>
    </citation>
    <scope>NUCLEOTIDE SEQUENCE</scope>
    <source>
        <strain evidence="1">Vc 385</strain>
    </source>
</reference>
<dbReference type="InterPro" id="IPR008992">
    <property type="entry name" value="Enterotoxin"/>
</dbReference>
<dbReference type="Pfam" id="PF01376">
    <property type="entry name" value="Enterotoxin_b"/>
    <property type="match status" value="1"/>
</dbReference>
<evidence type="ECO:0000313" key="1">
    <source>
        <dbReference type="EMBL" id="QGV13178.1"/>
    </source>
</evidence>
<dbReference type="SUPFAM" id="SSF50203">
    <property type="entry name" value="Bacterial enterotoxins"/>
    <property type="match status" value="1"/>
</dbReference>
<gene>
    <name evidence="1" type="primary">ctxB</name>
</gene>
<name>A0A650FQC9_VIBCE</name>
<protein>
    <submittedName>
        <fullName evidence="1">Enterotoxin B subunit</fullName>
    </submittedName>
</protein>
<organism evidence="1">
    <name type="scientific">Vibrio cholerae serotype O1 biovar El Tor</name>
    <dbReference type="NCBI Taxonomy" id="686"/>
    <lineage>
        <taxon>Bacteria</taxon>
        <taxon>Pseudomonadati</taxon>
        <taxon>Pseudomonadota</taxon>
        <taxon>Gammaproteobacteria</taxon>
        <taxon>Vibrionales</taxon>
        <taxon>Vibrionaceae</taxon>
        <taxon>Vibrio</taxon>
    </lineage>
</organism>
<dbReference type="Gene3D" id="2.40.50.110">
    <property type="match status" value="1"/>
</dbReference>
<dbReference type="InterPro" id="IPR001835">
    <property type="entry name" value="Enterotoxin_B"/>
</dbReference>
<dbReference type="PRINTS" id="PR00772">
    <property type="entry name" value="ENTEROTOXINB"/>
</dbReference>
<dbReference type="AlphaFoldDB" id="A0A650FQC9"/>
<sequence>MAIITFKNGATFQVEVPGSQHIDSQKKAIERMKDTLRIAYLTEAKVEKLCVWNNKTPHAIAAISMAN</sequence>
<accession>A0A650FQC9</accession>
<dbReference type="EMBL" id="MN176181">
    <property type="protein sequence ID" value="QGV13178.1"/>
    <property type="molecule type" value="Genomic_DNA"/>
</dbReference>
<dbReference type="GO" id="GO:0005576">
    <property type="term" value="C:extracellular region"/>
    <property type="evidence" value="ECO:0007669"/>
    <property type="project" value="InterPro"/>
</dbReference>
<proteinExistence type="predicted"/>